<name>A0A919W9J1_9ACTN</name>
<reference evidence="1 2" key="1">
    <citation type="submission" date="2021-03" db="EMBL/GenBank/DDBJ databases">
        <title>Whole genome shotgun sequence of Actinoplanes toevensis NBRC 105298.</title>
        <authorList>
            <person name="Komaki H."/>
            <person name="Tamura T."/>
        </authorList>
    </citation>
    <scope>NUCLEOTIDE SEQUENCE [LARGE SCALE GENOMIC DNA]</scope>
    <source>
        <strain evidence="1 2">NBRC 105298</strain>
    </source>
</reference>
<evidence type="ECO:0000313" key="2">
    <source>
        <dbReference type="Proteomes" id="UP000677082"/>
    </source>
</evidence>
<evidence type="ECO:0000313" key="1">
    <source>
        <dbReference type="EMBL" id="GIM96100.1"/>
    </source>
</evidence>
<dbReference type="AlphaFoldDB" id="A0A919W9J1"/>
<dbReference type="Proteomes" id="UP000677082">
    <property type="component" value="Unassembled WGS sequence"/>
</dbReference>
<proteinExistence type="predicted"/>
<gene>
    <name evidence="1" type="ORF">Ato02nite_078930</name>
</gene>
<sequence length="86" mass="9409">MQIDAEINELVREGPLRGKQTDTGLSIIGHEFNAVVERSIHGGRMPAAASGRDRIGRLAWRECPRALMPLGRRGADGGFRGCIARR</sequence>
<comment type="caution">
    <text evidence="1">The sequence shown here is derived from an EMBL/GenBank/DDBJ whole genome shotgun (WGS) entry which is preliminary data.</text>
</comment>
<accession>A0A919W9J1</accession>
<protein>
    <submittedName>
        <fullName evidence="1">Uncharacterized protein</fullName>
    </submittedName>
</protein>
<dbReference type="EMBL" id="BOQN01000107">
    <property type="protein sequence ID" value="GIM96100.1"/>
    <property type="molecule type" value="Genomic_DNA"/>
</dbReference>
<keyword evidence="2" id="KW-1185">Reference proteome</keyword>
<organism evidence="1 2">
    <name type="scientific">Paractinoplanes toevensis</name>
    <dbReference type="NCBI Taxonomy" id="571911"/>
    <lineage>
        <taxon>Bacteria</taxon>
        <taxon>Bacillati</taxon>
        <taxon>Actinomycetota</taxon>
        <taxon>Actinomycetes</taxon>
        <taxon>Micromonosporales</taxon>
        <taxon>Micromonosporaceae</taxon>
        <taxon>Paractinoplanes</taxon>
    </lineage>
</organism>